<dbReference type="AlphaFoldDB" id="Q01XB2"/>
<dbReference type="STRING" id="234267.Acid_4744"/>
<dbReference type="SMART" id="SM00935">
    <property type="entry name" value="OmpH"/>
    <property type="match status" value="1"/>
</dbReference>
<comment type="similarity">
    <text evidence="1">Belongs to the Skp family.</text>
</comment>
<dbReference type="GO" id="GO:0050821">
    <property type="term" value="P:protein stabilization"/>
    <property type="evidence" value="ECO:0007669"/>
    <property type="project" value="TreeGrafter"/>
</dbReference>
<dbReference type="PANTHER" id="PTHR35089:SF1">
    <property type="entry name" value="CHAPERONE PROTEIN SKP"/>
    <property type="match status" value="1"/>
</dbReference>
<gene>
    <name evidence="4" type="ordered locus">Acid_4744</name>
</gene>
<feature type="chain" id="PRO_5004162775" evidence="3">
    <location>
        <begin position="26"/>
        <end position="188"/>
    </location>
</feature>
<dbReference type="PANTHER" id="PTHR35089">
    <property type="entry name" value="CHAPERONE PROTEIN SKP"/>
    <property type="match status" value="1"/>
</dbReference>
<name>Q01XB2_SOLUE</name>
<dbReference type="InParanoid" id="Q01XB2"/>
<dbReference type="Pfam" id="PF03938">
    <property type="entry name" value="OmpH"/>
    <property type="match status" value="1"/>
</dbReference>
<proteinExistence type="inferred from homology"/>
<dbReference type="eggNOG" id="COG2825">
    <property type="taxonomic scope" value="Bacteria"/>
</dbReference>
<dbReference type="OrthoDB" id="121586at2"/>
<evidence type="ECO:0000256" key="1">
    <source>
        <dbReference type="ARBA" id="ARBA00009091"/>
    </source>
</evidence>
<feature type="signal peptide" evidence="3">
    <location>
        <begin position="1"/>
        <end position="25"/>
    </location>
</feature>
<dbReference type="SUPFAM" id="SSF111384">
    <property type="entry name" value="OmpH-like"/>
    <property type="match status" value="1"/>
</dbReference>
<sequence precursor="true">MQVNSILTGAVILSAVAISIHSQTAAPKPALAAKVAIVAMRDAMLSTQDGRKAAAAMQATFAARKAAVEKQQADLVALDDRLRKGGATLSADARQKLSEEMAAKKKVFDRDAQDLSDDAEAADNNLMQEISGKMAAVVDEYAKQNGYTVVMDAAQPVLWAAETANVTPDIVKLYDQKHPVAAAAPVKK</sequence>
<dbReference type="FunCoup" id="Q01XB2">
    <property type="interactions" value="173"/>
</dbReference>
<dbReference type="GO" id="GO:0051082">
    <property type="term" value="F:unfolded protein binding"/>
    <property type="evidence" value="ECO:0007669"/>
    <property type="project" value="InterPro"/>
</dbReference>
<reference evidence="4" key="1">
    <citation type="submission" date="2006-10" db="EMBL/GenBank/DDBJ databases">
        <title>Complete sequence of Solibacter usitatus Ellin6076.</title>
        <authorList>
            <consortium name="US DOE Joint Genome Institute"/>
            <person name="Copeland A."/>
            <person name="Lucas S."/>
            <person name="Lapidus A."/>
            <person name="Barry K."/>
            <person name="Detter J.C."/>
            <person name="Glavina del Rio T."/>
            <person name="Hammon N."/>
            <person name="Israni S."/>
            <person name="Dalin E."/>
            <person name="Tice H."/>
            <person name="Pitluck S."/>
            <person name="Thompson L.S."/>
            <person name="Brettin T."/>
            <person name="Bruce D."/>
            <person name="Han C."/>
            <person name="Tapia R."/>
            <person name="Gilna P."/>
            <person name="Schmutz J."/>
            <person name="Larimer F."/>
            <person name="Land M."/>
            <person name="Hauser L."/>
            <person name="Kyrpides N."/>
            <person name="Mikhailova N."/>
            <person name="Janssen P.H."/>
            <person name="Kuske C.R."/>
            <person name="Richardson P."/>
        </authorList>
    </citation>
    <scope>NUCLEOTIDE SEQUENCE</scope>
    <source>
        <strain evidence="4">Ellin6076</strain>
    </source>
</reference>
<dbReference type="InterPro" id="IPR024930">
    <property type="entry name" value="Skp_dom_sf"/>
</dbReference>
<dbReference type="HOGENOM" id="CLU_101388_3_0_0"/>
<dbReference type="Gene3D" id="3.30.910.20">
    <property type="entry name" value="Skp domain"/>
    <property type="match status" value="1"/>
</dbReference>
<protein>
    <submittedName>
        <fullName evidence="4">Outer membrane chaperone Skp (OmpH)</fullName>
    </submittedName>
</protein>
<dbReference type="InterPro" id="IPR005632">
    <property type="entry name" value="Chaperone_Skp"/>
</dbReference>
<organism evidence="4">
    <name type="scientific">Solibacter usitatus (strain Ellin6076)</name>
    <dbReference type="NCBI Taxonomy" id="234267"/>
    <lineage>
        <taxon>Bacteria</taxon>
        <taxon>Pseudomonadati</taxon>
        <taxon>Acidobacteriota</taxon>
        <taxon>Terriglobia</taxon>
        <taxon>Bryobacterales</taxon>
        <taxon>Solibacteraceae</taxon>
        <taxon>Candidatus Solibacter</taxon>
    </lineage>
</organism>
<dbReference type="GO" id="GO:0005829">
    <property type="term" value="C:cytosol"/>
    <property type="evidence" value="ECO:0007669"/>
    <property type="project" value="TreeGrafter"/>
</dbReference>
<evidence type="ECO:0000313" key="4">
    <source>
        <dbReference type="EMBL" id="ABJ85703.1"/>
    </source>
</evidence>
<accession>Q01XB2</accession>
<keyword evidence="2 3" id="KW-0732">Signal</keyword>
<evidence type="ECO:0000256" key="3">
    <source>
        <dbReference type="SAM" id="SignalP"/>
    </source>
</evidence>
<dbReference type="EMBL" id="CP000473">
    <property type="protein sequence ID" value="ABJ85703.1"/>
    <property type="molecule type" value="Genomic_DNA"/>
</dbReference>
<dbReference type="KEGG" id="sus:Acid_4744"/>
<evidence type="ECO:0000256" key="2">
    <source>
        <dbReference type="ARBA" id="ARBA00022729"/>
    </source>
</evidence>